<evidence type="ECO:0000313" key="9">
    <source>
        <dbReference type="Proteomes" id="UP000242687"/>
    </source>
</evidence>
<evidence type="ECO:0000256" key="4">
    <source>
        <dbReference type="ARBA" id="ARBA00022989"/>
    </source>
</evidence>
<dbReference type="AlphaFoldDB" id="A0A2H9VND1"/>
<dbReference type="RefSeq" id="WP_100342146.1">
    <property type="nucleotide sequence ID" value="NZ_PGFJ01000002.1"/>
</dbReference>
<dbReference type="PANTHER" id="PTHR36115">
    <property type="entry name" value="PROLINE-RICH ANTIGEN HOMOLOG-RELATED"/>
    <property type="match status" value="1"/>
</dbReference>
<evidence type="ECO:0000256" key="1">
    <source>
        <dbReference type="ARBA" id="ARBA00004651"/>
    </source>
</evidence>
<keyword evidence="4 6" id="KW-1133">Transmembrane helix</keyword>
<organism evidence="8 9">
    <name type="scientific">Mucilaginibacter auburnensis</name>
    <dbReference type="NCBI Taxonomy" id="1457233"/>
    <lineage>
        <taxon>Bacteria</taxon>
        <taxon>Pseudomonadati</taxon>
        <taxon>Bacteroidota</taxon>
        <taxon>Sphingobacteriia</taxon>
        <taxon>Sphingobacteriales</taxon>
        <taxon>Sphingobacteriaceae</taxon>
        <taxon>Mucilaginibacter</taxon>
    </lineage>
</organism>
<dbReference type="Proteomes" id="UP000242687">
    <property type="component" value="Unassembled WGS sequence"/>
</dbReference>
<evidence type="ECO:0000256" key="3">
    <source>
        <dbReference type="ARBA" id="ARBA00022692"/>
    </source>
</evidence>
<protein>
    <submittedName>
        <fullName evidence="8">Putative RDD family membrane protein YckC</fullName>
    </submittedName>
</protein>
<name>A0A2H9VND1_9SPHI</name>
<dbReference type="PANTHER" id="PTHR36115:SF4">
    <property type="entry name" value="MEMBRANE PROTEIN"/>
    <property type="match status" value="1"/>
</dbReference>
<feature type="domain" description="RDD" evidence="7">
    <location>
        <begin position="67"/>
        <end position="200"/>
    </location>
</feature>
<reference evidence="8 9" key="1">
    <citation type="submission" date="2017-11" db="EMBL/GenBank/DDBJ databases">
        <title>Genomic Encyclopedia of Archaeal and Bacterial Type Strains, Phase II (KMG-II): From Individual Species to Whole Genera.</title>
        <authorList>
            <person name="Goeker M."/>
        </authorList>
    </citation>
    <scope>NUCLEOTIDE SEQUENCE [LARGE SCALE GENOMIC DNA]</scope>
    <source>
        <strain evidence="8 9">DSM 28175</strain>
    </source>
</reference>
<evidence type="ECO:0000313" key="8">
    <source>
        <dbReference type="EMBL" id="PJJ79838.1"/>
    </source>
</evidence>
<evidence type="ECO:0000256" key="2">
    <source>
        <dbReference type="ARBA" id="ARBA00022475"/>
    </source>
</evidence>
<dbReference type="GO" id="GO:0005886">
    <property type="term" value="C:plasma membrane"/>
    <property type="evidence" value="ECO:0007669"/>
    <property type="project" value="UniProtKB-SubCell"/>
</dbReference>
<dbReference type="EMBL" id="PGFJ01000002">
    <property type="protein sequence ID" value="PJJ79838.1"/>
    <property type="molecule type" value="Genomic_DNA"/>
</dbReference>
<gene>
    <name evidence="8" type="ORF">CLV57_2977</name>
</gene>
<feature type="transmembrane region" description="Helical" evidence="6">
    <location>
        <begin position="74"/>
        <end position="100"/>
    </location>
</feature>
<proteinExistence type="predicted"/>
<sequence>MEKEYYLLDGKERTGPFTYRELVEQGLDTDTQLAVGLTGDWQYASELPEFIEYFQSVGIHFPTGDNLAGFGLRAGAFIIDMILLIIPLEFFFIKAGYIVIPSSIENITMPSLQNSLIMQSIFSVVFLLYNTLFEVSSWKGTIGKKICNLIVVDIDGNKLSFLRSLGRNLGALIASNLFYGVSFLSMLFSEHRQCWYDYLSKTYTVKTK</sequence>
<keyword evidence="2" id="KW-1003">Cell membrane</keyword>
<dbReference type="Pfam" id="PF06271">
    <property type="entry name" value="RDD"/>
    <property type="match status" value="1"/>
</dbReference>
<keyword evidence="3 6" id="KW-0812">Transmembrane</keyword>
<evidence type="ECO:0000256" key="6">
    <source>
        <dbReference type="SAM" id="Phobius"/>
    </source>
</evidence>
<evidence type="ECO:0000259" key="7">
    <source>
        <dbReference type="Pfam" id="PF06271"/>
    </source>
</evidence>
<dbReference type="InterPro" id="IPR051791">
    <property type="entry name" value="Pra-immunoreactive"/>
</dbReference>
<dbReference type="OrthoDB" id="9793824at2"/>
<feature type="transmembrane region" description="Helical" evidence="6">
    <location>
        <begin position="112"/>
        <end position="129"/>
    </location>
</feature>
<feature type="transmembrane region" description="Helical" evidence="6">
    <location>
        <begin position="169"/>
        <end position="188"/>
    </location>
</feature>
<evidence type="ECO:0000256" key="5">
    <source>
        <dbReference type="ARBA" id="ARBA00023136"/>
    </source>
</evidence>
<comment type="subcellular location">
    <subcellularLocation>
        <location evidence="1">Cell membrane</location>
        <topology evidence="1">Multi-pass membrane protein</topology>
    </subcellularLocation>
</comment>
<dbReference type="InterPro" id="IPR010432">
    <property type="entry name" value="RDD"/>
</dbReference>
<keyword evidence="5 6" id="KW-0472">Membrane</keyword>
<keyword evidence="9" id="KW-1185">Reference proteome</keyword>
<accession>A0A2H9VND1</accession>
<comment type="caution">
    <text evidence="8">The sequence shown here is derived from an EMBL/GenBank/DDBJ whole genome shotgun (WGS) entry which is preliminary data.</text>
</comment>